<accession>A0ABP7ED27</accession>
<keyword evidence="1" id="KW-0001">2Fe-2S</keyword>
<gene>
    <name evidence="6" type="ORF">GCM10022268_26460</name>
</gene>
<sequence length="128" mass="13496">MTATGRVFATPAGVRLGPVDAIMAGKARNYVLQMRSGRFHGFIVRRGDAVFGYVDRCPHAGVPLAQVLDDYLTPGGDHIACSWHGALFDIEDGLCVGGPCLGQRLTAWPVVVDAGEIVTAVPPEPPIA</sequence>
<dbReference type="PANTHER" id="PTHR40261">
    <property type="match status" value="1"/>
</dbReference>
<feature type="domain" description="Rieske" evidence="5">
    <location>
        <begin position="42"/>
        <end position="119"/>
    </location>
</feature>
<dbReference type="Pfam" id="PF00355">
    <property type="entry name" value="Rieske"/>
    <property type="match status" value="1"/>
</dbReference>
<protein>
    <submittedName>
        <fullName evidence="6">Rieske (2Fe-2S) protein</fullName>
    </submittedName>
</protein>
<evidence type="ECO:0000256" key="3">
    <source>
        <dbReference type="ARBA" id="ARBA00023004"/>
    </source>
</evidence>
<evidence type="ECO:0000259" key="5">
    <source>
        <dbReference type="PROSITE" id="PS51296"/>
    </source>
</evidence>
<dbReference type="InterPro" id="IPR036922">
    <property type="entry name" value="Rieske_2Fe-2S_sf"/>
</dbReference>
<reference evidence="7" key="1">
    <citation type="journal article" date="2019" name="Int. J. Syst. Evol. Microbiol.">
        <title>The Global Catalogue of Microorganisms (GCM) 10K type strain sequencing project: providing services to taxonomists for standard genome sequencing and annotation.</title>
        <authorList>
            <consortium name="The Broad Institute Genomics Platform"/>
            <consortium name="The Broad Institute Genome Sequencing Center for Infectious Disease"/>
            <person name="Wu L."/>
            <person name="Ma J."/>
        </authorList>
    </citation>
    <scope>NUCLEOTIDE SEQUENCE [LARGE SCALE GENOMIC DNA]</scope>
    <source>
        <strain evidence="7">JCM 17498</strain>
    </source>
</reference>
<keyword evidence="2" id="KW-0479">Metal-binding</keyword>
<evidence type="ECO:0000256" key="2">
    <source>
        <dbReference type="ARBA" id="ARBA00022723"/>
    </source>
</evidence>
<dbReference type="Gene3D" id="2.102.10.10">
    <property type="entry name" value="Rieske [2Fe-2S] iron-sulphur domain"/>
    <property type="match status" value="1"/>
</dbReference>
<evidence type="ECO:0000313" key="6">
    <source>
        <dbReference type="EMBL" id="GAA3716785.1"/>
    </source>
</evidence>
<keyword evidence="3" id="KW-0408">Iron</keyword>
<evidence type="ECO:0000256" key="4">
    <source>
        <dbReference type="ARBA" id="ARBA00023014"/>
    </source>
</evidence>
<dbReference type="CDD" id="cd03467">
    <property type="entry name" value="Rieske"/>
    <property type="match status" value="1"/>
</dbReference>
<organism evidence="6 7">
    <name type="scientific">Sphingomonas cynarae</name>
    <dbReference type="NCBI Taxonomy" id="930197"/>
    <lineage>
        <taxon>Bacteria</taxon>
        <taxon>Pseudomonadati</taxon>
        <taxon>Pseudomonadota</taxon>
        <taxon>Alphaproteobacteria</taxon>
        <taxon>Sphingomonadales</taxon>
        <taxon>Sphingomonadaceae</taxon>
        <taxon>Sphingomonas</taxon>
    </lineage>
</organism>
<keyword evidence="7" id="KW-1185">Reference proteome</keyword>
<dbReference type="EMBL" id="BAABBF010000006">
    <property type="protein sequence ID" value="GAA3716785.1"/>
    <property type="molecule type" value="Genomic_DNA"/>
</dbReference>
<dbReference type="InterPro" id="IPR017941">
    <property type="entry name" value="Rieske_2Fe-2S"/>
</dbReference>
<dbReference type="PANTHER" id="PTHR40261:SF1">
    <property type="entry name" value="RIESKE DOMAIN-CONTAINING PROTEIN"/>
    <property type="match status" value="1"/>
</dbReference>
<dbReference type="Proteomes" id="UP001500523">
    <property type="component" value="Unassembled WGS sequence"/>
</dbReference>
<dbReference type="SUPFAM" id="SSF50022">
    <property type="entry name" value="ISP domain"/>
    <property type="match status" value="1"/>
</dbReference>
<evidence type="ECO:0000256" key="1">
    <source>
        <dbReference type="ARBA" id="ARBA00022714"/>
    </source>
</evidence>
<dbReference type="PROSITE" id="PS51296">
    <property type="entry name" value="RIESKE"/>
    <property type="match status" value="1"/>
</dbReference>
<name>A0ABP7ED27_9SPHN</name>
<proteinExistence type="predicted"/>
<evidence type="ECO:0000313" key="7">
    <source>
        <dbReference type="Proteomes" id="UP001500523"/>
    </source>
</evidence>
<comment type="caution">
    <text evidence="6">The sequence shown here is derived from an EMBL/GenBank/DDBJ whole genome shotgun (WGS) entry which is preliminary data.</text>
</comment>
<keyword evidence="4" id="KW-0411">Iron-sulfur</keyword>